<feature type="region of interest" description="Disordered" evidence="3">
    <location>
        <begin position="302"/>
        <end position="349"/>
    </location>
</feature>
<dbReference type="SMART" id="SM00360">
    <property type="entry name" value="RRM"/>
    <property type="match status" value="2"/>
</dbReference>
<dbReference type="EMBL" id="NWSH01001010">
    <property type="protein sequence ID" value="PCG73138.1"/>
    <property type="molecule type" value="Genomic_DNA"/>
</dbReference>
<feature type="domain" description="RRM" evidence="4">
    <location>
        <begin position="167"/>
        <end position="237"/>
    </location>
</feature>
<dbReference type="GO" id="GO:0003723">
    <property type="term" value="F:RNA binding"/>
    <property type="evidence" value="ECO:0007669"/>
    <property type="project" value="UniProtKB-UniRule"/>
</dbReference>
<protein>
    <recommendedName>
        <fullName evidence="4">RRM domain-containing protein</fullName>
    </recommendedName>
</protein>
<dbReference type="SUPFAM" id="SSF52954">
    <property type="entry name" value="Class II aaRS ABD-related"/>
    <property type="match status" value="1"/>
</dbReference>
<dbReference type="InterPro" id="IPR036621">
    <property type="entry name" value="Anticodon-bd_dom_sf"/>
</dbReference>
<evidence type="ECO:0000256" key="2">
    <source>
        <dbReference type="PROSITE-ProRule" id="PRU00176"/>
    </source>
</evidence>
<reference evidence="5" key="1">
    <citation type="submission" date="2017-09" db="EMBL/GenBank/DDBJ databases">
        <title>Contemporary evolution of a Lepidopteran species, Heliothis virescens, in response to modern agricultural practices.</title>
        <authorList>
            <person name="Fritz M.L."/>
            <person name="Deyonke A.M."/>
            <person name="Papanicolaou A."/>
            <person name="Micinski S."/>
            <person name="Westbrook J."/>
            <person name="Gould F."/>
        </authorList>
    </citation>
    <scope>NUCLEOTIDE SEQUENCE [LARGE SCALE GENOMIC DNA]</scope>
    <source>
        <strain evidence="5">HvINT-</strain>
        <tissue evidence="5">Whole body</tissue>
    </source>
</reference>
<dbReference type="Gene3D" id="3.30.70.330">
    <property type="match status" value="2"/>
</dbReference>
<dbReference type="CDD" id="cd00590">
    <property type="entry name" value="RRM_SF"/>
    <property type="match status" value="2"/>
</dbReference>
<dbReference type="PROSITE" id="PS50102">
    <property type="entry name" value="RRM"/>
    <property type="match status" value="2"/>
</dbReference>
<comment type="caution">
    <text evidence="5">The sequence shown here is derived from an EMBL/GenBank/DDBJ whole genome shotgun (WGS) entry which is preliminary data.</text>
</comment>
<proteinExistence type="predicted"/>
<dbReference type="InterPro" id="IPR035979">
    <property type="entry name" value="RBD_domain_sf"/>
</dbReference>
<dbReference type="AlphaFoldDB" id="A0A2A4JN37"/>
<keyword evidence="1 2" id="KW-0694">RNA-binding</keyword>
<evidence type="ECO:0000256" key="3">
    <source>
        <dbReference type="SAM" id="MobiDB-lite"/>
    </source>
</evidence>
<dbReference type="Gene3D" id="3.40.50.800">
    <property type="entry name" value="Anticodon-binding domain"/>
    <property type="match status" value="1"/>
</dbReference>
<dbReference type="InterPro" id="IPR012677">
    <property type="entry name" value="Nucleotide-bd_a/b_plait_sf"/>
</dbReference>
<feature type="domain" description="RRM" evidence="4">
    <location>
        <begin position="9"/>
        <end position="79"/>
    </location>
</feature>
<name>A0A2A4JN37_HELVI</name>
<sequence>MKDRATSHLRIYVGGLQESATIDELYEHFIQFGQINGIVINRNFGFVQFEEESSAQDAIIKANGSIFQGKSLNVKTAQTNLTIEKSFNRQNESVTMQPDVPPAVALNDKLPLPADDNNEELYDNFGNYIGDQIRRVSRLHIHIEDLNMADKLTLDRHAMKDRATSHLRIYVGGLQESATIDELYEHFIQFGQINGIVINRNFGFVQFEEESSAQDAIIKANGSIFQGKSLNVKTAQTNLTIEKSFNRQNESVTMQPDVPPAVALNDKLPLPADDNNEELYDNFGNYIGDQNYREEEYEEGYQGKPGWEGGRGGARGRGAPRGVRGRGARGRGAPGFRDRSPVVAGRGNDWKERGGYDRYQQQMSEYPRALPVTERNDCEIIVVSKTLTEYAEYIEGRLKRLGIVVDLLFPMEDVPIGKVLGNIASRGCLYAVLVMPQNQENRSLTLTILHGLPQEHRNMPLEDALQLLSRNFQEVQRGGPSGREAVYALLGQLADGRTLTVMQYDKVIEYLQERREQQVKIELGEPLTSAPSNKTQVDLQQRILSILNDKKVITPTEPSPPTAPATAAPTQNKLLNDPTVRKALDSILQKFT</sequence>
<evidence type="ECO:0000259" key="4">
    <source>
        <dbReference type="PROSITE" id="PS50102"/>
    </source>
</evidence>
<dbReference type="SUPFAM" id="SSF54928">
    <property type="entry name" value="RNA-binding domain, RBD"/>
    <property type="match status" value="2"/>
</dbReference>
<dbReference type="Pfam" id="PF00076">
    <property type="entry name" value="RRM_1"/>
    <property type="match status" value="2"/>
</dbReference>
<dbReference type="InterPro" id="IPR052600">
    <property type="entry name" value="Nuc_rcpt_coact/corep"/>
</dbReference>
<dbReference type="PANTHER" id="PTHR23295:SF6">
    <property type="entry name" value="NEOSIN, ISOFORM A"/>
    <property type="match status" value="1"/>
</dbReference>
<organism evidence="5">
    <name type="scientific">Heliothis virescens</name>
    <name type="common">Tobacco budworm moth</name>
    <dbReference type="NCBI Taxonomy" id="7102"/>
    <lineage>
        <taxon>Eukaryota</taxon>
        <taxon>Metazoa</taxon>
        <taxon>Ecdysozoa</taxon>
        <taxon>Arthropoda</taxon>
        <taxon>Hexapoda</taxon>
        <taxon>Insecta</taxon>
        <taxon>Pterygota</taxon>
        <taxon>Neoptera</taxon>
        <taxon>Endopterygota</taxon>
        <taxon>Lepidoptera</taxon>
        <taxon>Glossata</taxon>
        <taxon>Ditrysia</taxon>
        <taxon>Noctuoidea</taxon>
        <taxon>Noctuidae</taxon>
        <taxon>Heliothinae</taxon>
        <taxon>Heliothis</taxon>
    </lineage>
</organism>
<gene>
    <name evidence="5" type="ORF">B5V51_109</name>
</gene>
<accession>A0A2A4JN37</accession>
<dbReference type="InterPro" id="IPR003954">
    <property type="entry name" value="RRM_euk-type"/>
</dbReference>
<evidence type="ECO:0000256" key="1">
    <source>
        <dbReference type="ARBA" id="ARBA00022884"/>
    </source>
</evidence>
<feature type="compositionally biased region" description="Gly residues" evidence="3">
    <location>
        <begin position="306"/>
        <end position="316"/>
    </location>
</feature>
<evidence type="ECO:0000313" key="5">
    <source>
        <dbReference type="EMBL" id="PCG73138.1"/>
    </source>
</evidence>
<dbReference type="InterPro" id="IPR000504">
    <property type="entry name" value="RRM_dom"/>
</dbReference>
<dbReference type="PANTHER" id="PTHR23295">
    <property type="entry name" value="NUCLEAR RECEPTOR COACTIVATOR 5-RELATED"/>
    <property type="match status" value="1"/>
</dbReference>
<feature type="region of interest" description="Disordered" evidence="3">
    <location>
        <begin position="551"/>
        <end position="574"/>
    </location>
</feature>
<dbReference type="STRING" id="7102.A0A2A4JN37"/>
<dbReference type="SMART" id="SM00361">
    <property type="entry name" value="RRM_1"/>
    <property type="match status" value="2"/>
</dbReference>